<dbReference type="Gene3D" id="3.40.50.150">
    <property type="entry name" value="Vaccinia Virus protein VP39"/>
    <property type="match status" value="2"/>
</dbReference>
<evidence type="ECO:0000313" key="2">
    <source>
        <dbReference type="Proteomes" id="UP000515955"/>
    </source>
</evidence>
<dbReference type="AlphaFoldDB" id="A0A7G9SC89"/>
<gene>
    <name evidence="1" type="ORF">H9L12_02320</name>
</gene>
<proteinExistence type="predicted"/>
<dbReference type="EMBL" id="CP060717">
    <property type="protein sequence ID" value="QNN65464.1"/>
    <property type="molecule type" value="Genomic_DNA"/>
</dbReference>
<keyword evidence="1" id="KW-0489">Methyltransferase</keyword>
<dbReference type="KEGG" id="srhi:H9L12_02320"/>
<dbReference type="SUPFAM" id="SSF53335">
    <property type="entry name" value="S-adenosyl-L-methionine-dependent methyltransferases"/>
    <property type="match status" value="1"/>
</dbReference>
<evidence type="ECO:0000313" key="1">
    <source>
        <dbReference type="EMBL" id="QNN65464.1"/>
    </source>
</evidence>
<dbReference type="InterPro" id="IPR029063">
    <property type="entry name" value="SAM-dependent_MTases_sf"/>
</dbReference>
<accession>A0A7G9SC89</accession>
<dbReference type="RefSeq" id="WP_187542455.1">
    <property type="nucleotide sequence ID" value="NZ_CP060717.1"/>
</dbReference>
<reference evidence="1 2" key="1">
    <citation type="submission" date="2020-08" db="EMBL/GenBank/DDBJ databases">
        <title>Genome sequence of Sphingomonas rhizophila KACC 19189T.</title>
        <authorList>
            <person name="Hyun D.-W."/>
            <person name="Bae J.-W."/>
        </authorList>
    </citation>
    <scope>NUCLEOTIDE SEQUENCE [LARGE SCALE GENOMIC DNA]</scope>
    <source>
        <strain evidence="1 2">KACC 19189</strain>
    </source>
</reference>
<organism evidence="1 2">
    <name type="scientific">Sphingomonas rhizophila</name>
    <dbReference type="NCBI Taxonomy" id="2071607"/>
    <lineage>
        <taxon>Bacteria</taxon>
        <taxon>Pseudomonadati</taxon>
        <taxon>Pseudomonadota</taxon>
        <taxon>Alphaproteobacteria</taxon>
        <taxon>Sphingomonadales</taxon>
        <taxon>Sphingomonadaceae</taxon>
        <taxon>Sphingomonas</taxon>
    </lineage>
</organism>
<keyword evidence="2" id="KW-1185">Reference proteome</keyword>
<keyword evidence="1" id="KW-0808">Transferase</keyword>
<sequence length="188" mass="19247">MTDFQVARRAMIDSQLRPQGVTNTAVLAAMAGVPREDHVPESARAFAYFDRSIPLGDGRAMMPPAAIGRLLDALDPKPGERALVVAGAGGYAAALLEAIGCSADSIDAGASPSGSYDLILVDGAIEELPAAFAGALAPHGRLGTALLDRGVARLAIATVAGGALAFRTFADADVAPLAAYQRPRAFTF</sequence>
<dbReference type="GO" id="GO:0032259">
    <property type="term" value="P:methylation"/>
    <property type="evidence" value="ECO:0007669"/>
    <property type="project" value="UniProtKB-KW"/>
</dbReference>
<dbReference type="GO" id="GO:0008168">
    <property type="term" value="F:methyltransferase activity"/>
    <property type="evidence" value="ECO:0007669"/>
    <property type="project" value="UniProtKB-KW"/>
</dbReference>
<dbReference type="Proteomes" id="UP000515955">
    <property type="component" value="Chromosome"/>
</dbReference>
<name>A0A7G9SC89_9SPHN</name>
<protein>
    <submittedName>
        <fullName evidence="1">Protein-L-isoaspartate O-methyltransferase</fullName>
    </submittedName>
</protein>
<dbReference type="Pfam" id="PF01135">
    <property type="entry name" value="PCMT"/>
    <property type="match status" value="1"/>
</dbReference>